<evidence type="ECO:0000313" key="2">
    <source>
        <dbReference type="EMBL" id="RIJ50869.1"/>
    </source>
</evidence>
<keyword evidence="3" id="KW-1185">Reference proteome</keyword>
<evidence type="ECO:0000313" key="3">
    <source>
        <dbReference type="Proteomes" id="UP000265926"/>
    </source>
</evidence>
<gene>
    <name evidence="2" type="ORF">D1614_00625</name>
</gene>
<protein>
    <submittedName>
        <fullName evidence="2">DUF4434 domain-containing protein</fullName>
    </submittedName>
</protein>
<dbReference type="InterPro" id="IPR027849">
    <property type="entry name" value="DUF4434"/>
</dbReference>
<dbReference type="OrthoDB" id="6044697at2"/>
<sequence>MAVASPFLLQEIQAAAKKKTTMKPIEGSWFEFQHHSTAEGKYWNPTLEKFTAEQWDAKVKEIADAGLRYLVLLDVAIYDKSFYPTSLLPKHEMGCEDPLEVVLTAADKYGIRFFVSNGFFGEWRNPAMLMKDPEVNKLRVKAMNEIAEKYGHHKSFYGWYYPNETGISGHYDDFFINYVNQSSKEAARLMPKAKTLIAPYGTRNVAFDDQYVRQLEQLDVDFIAYQDEIGVEKTRVEESAGFFENLYKLHKKAAKSRLWADVEVFRFEGKVYHSALLPAPAERVIQQLEAVSPYVEKILIYQYTGMINQAEGPTFAGHPDSLDLYEKLAKGKALK</sequence>
<reference evidence="2 3" key="1">
    <citation type="submission" date="2018-08" db="EMBL/GenBank/DDBJ databases">
        <title>Pallidiluteibacterium maritimus gen. nov., sp. nov., isolated from coastal sediment.</title>
        <authorList>
            <person name="Zhou L.Y."/>
        </authorList>
    </citation>
    <scope>NUCLEOTIDE SEQUENCE [LARGE SCALE GENOMIC DNA]</scope>
    <source>
        <strain evidence="2 3">XSD2</strain>
    </source>
</reference>
<feature type="domain" description="DUF4434" evidence="1">
    <location>
        <begin position="25"/>
        <end position="308"/>
    </location>
</feature>
<evidence type="ECO:0000259" key="1">
    <source>
        <dbReference type="Pfam" id="PF14488"/>
    </source>
</evidence>
<dbReference type="Gene3D" id="3.20.20.80">
    <property type="entry name" value="Glycosidases"/>
    <property type="match status" value="1"/>
</dbReference>
<dbReference type="Proteomes" id="UP000265926">
    <property type="component" value="Unassembled WGS sequence"/>
</dbReference>
<dbReference type="SUPFAM" id="SSF51445">
    <property type="entry name" value="(Trans)glycosidases"/>
    <property type="match status" value="1"/>
</dbReference>
<proteinExistence type="predicted"/>
<dbReference type="EMBL" id="QWGR01000001">
    <property type="protein sequence ID" value="RIJ50869.1"/>
    <property type="molecule type" value="Genomic_DNA"/>
</dbReference>
<name>A0A399T6S1_9BACT</name>
<accession>A0A399T6S1</accession>
<organism evidence="2 3">
    <name type="scientific">Maribellus luteus</name>
    <dbReference type="NCBI Taxonomy" id="2305463"/>
    <lineage>
        <taxon>Bacteria</taxon>
        <taxon>Pseudomonadati</taxon>
        <taxon>Bacteroidota</taxon>
        <taxon>Bacteroidia</taxon>
        <taxon>Marinilabiliales</taxon>
        <taxon>Prolixibacteraceae</taxon>
        <taxon>Maribellus</taxon>
    </lineage>
</organism>
<dbReference type="InterPro" id="IPR017853">
    <property type="entry name" value="GH"/>
</dbReference>
<dbReference type="AlphaFoldDB" id="A0A399T6S1"/>
<dbReference type="Pfam" id="PF14488">
    <property type="entry name" value="DUF4434"/>
    <property type="match status" value="1"/>
</dbReference>
<comment type="caution">
    <text evidence="2">The sequence shown here is derived from an EMBL/GenBank/DDBJ whole genome shotgun (WGS) entry which is preliminary data.</text>
</comment>